<gene>
    <name evidence="3" type="ORF">SAMN05444336_104107</name>
</gene>
<dbReference type="GO" id="GO:0043565">
    <property type="term" value="F:sequence-specific DNA binding"/>
    <property type="evidence" value="ECO:0007669"/>
    <property type="project" value="InterPro"/>
</dbReference>
<protein>
    <recommendedName>
        <fullName evidence="2">DUF6456 domain-containing protein</fullName>
    </recommendedName>
</protein>
<dbReference type="STRING" id="356660.SAMN05444336_104107"/>
<dbReference type="EMBL" id="FNMZ01000004">
    <property type="protein sequence ID" value="SDX26248.1"/>
    <property type="molecule type" value="Genomic_DNA"/>
</dbReference>
<feature type="region of interest" description="Disordered" evidence="1">
    <location>
        <begin position="87"/>
        <end position="145"/>
    </location>
</feature>
<feature type="region of interest" description="Disordered" evidence="1">
    <location>
        <begin position="438"/>
        <end position="458"/>
    </location>
</feature>
<dbReference type="Gene3D" id="1.10.1750.10">
    <property type="match status" value="1"/>
</dbReference>
<evidence type="ECO:0000313" key="3">
    <source>
        <dbReference type="EMBL" id="SDX26248.1"/>
    </source>
</evidence>
<sequence length="458" mass="48202">MPAAEHLQSCRLLTGQALSCEGRGLRAEDAALYLAHVALGEPLRRLAAVSGRHPSTVLRAVRRVEQRRDDPLLDDLLTRIEAVARDPGAPAPLAKESALSPSVPVPTPRATPEGSNRTVAMPAATPGPDASRARKSSASGLGAPDERALAKEARRILRRLSEPRAFLALARGAQVACVFKKADDSLLTLARTPLEMARGFAAQEWIHCVHTGASMARYEITSVGRAWLKRTLSEDGDARARARPGLAPGLPGMGAGLNRAGAEAAGMAEAPGVFARQHQVPGVRRVQEEGGARSLAVNMGETPLGWLARRKGPDGKPFLTSSEVAAGEMLRELFERAQMGPRVAQDWARFLTPGGNGGARGSGRTPAEGPAEARARVAAALQALGPGLNDAALRACCFLEGLEATERRMGWSARSGKVVLKIALTRLSEHFGFAAAPAEAEEDAAPVRRRRAGGPAAA</sequence>
<dbReference type="RefSeq" id="WP_092682311.1">
    <property type="nucleotide sequence ID" value="NZ_FNMZ01000004.1"/>
</dbReference>
<organism evidence="3 4">
    <name type="scientific">Albimonas donghaensis</name>
    <dbReference type="NCBI Taxonomy" id="356660"/>
    <lineage>
        <taxon>Bacteria</taxon>
        <taxon>Pseudomonadati</taxon>
        <taxon>Pseudomonadota</taxon>
        <taxon>Alphaproteobacteria</taxon>
        <taxon>Rhodobacterales</taxon>
        <taxon>Paracoccaceae</taxon>
        <taxon>Albimonas</taxon>
    </lineage>
</organism>
<keyword evidence="4" id="KW-1185">Reference proteome</keyword>
<evidence type="ECO:0000259" key="2">
    <source>
        <dbReference type="Pfam" id="PF20057"/>
    </source>
</evidence>
<proteinExistence type="predicted"/>
<dbReference type="SUPFAM" id="SSF48295">
    <property type="entry name" value="TrpR-like"/>
    <property type="match status" value="1"/>
</dbReference>
<reference evidence="3 4" key="1">
    <citation type="submission" date="2016-10" db="EMBL/GenBank/DDBJ databases">
        <authorList>
            <person name="de Groot N.N."/>
        </authorList>
    </citation>
    <scope>NUCLEOTIDE SEQUENCE [LARGE SCALE GENOMIC DNA]</scope>
    <source>
        <strain evidence="3 4">DSM 17890</strain>
    </source>
</reference>
<evidence type="ECO:0000313" key="4">
    <source>
        <dbReference type="Proteomes" id="UP000199118"/>
    </source>
</evidence>
<dbReference type="InterPro" id="IPR010921">
    <property type="entry name" value="Trp_repressor/repl_initiator"/>
</dbReference>
<accession>A0A1H3AAC6</accession>
<dbReference type="Proteomes" id="UP000199118">
    <property type="component" value="Unassembled WGS sequence"/>
</dbReference>
<dbReference type="AlphaFoldDB" id="A0A1H3AAC6"/>
<feature type="domain" description="DUF6456" evidence="2">
    <location>
        <begin position="296"/>
        <end position="432"/>
    </location>
</feature>
<dbReference type="InterPro" id="IPR045599">
    <property type="entry name" value="DUF6456"/>
</dbReference>
<dbReference type="OrthoDB" id="7476630at2"/>
<evidence type="ECO:0000256" key="1">
    <source>
        <dbReference type="SAM" id="MobiDB-lite"/>
    </source>
</evidence>
<name>A0A1H3AAC6_9RHOB</name>
<dbReference type="Pfam" id="PF20057">
    <property type="entry name" value="DUF6456"/>
    <property type="match status" value="1"/>
</dbReference>